<comment type="catalytic activity">
    <reaction evidence="4">
        <text>a 2'-deoxyadenosine in DNA + S-adenosyl-L-methionine = an N(6)-methyl-2'-deoxyadenosine in DNA + S-adenosyl-L-homocysteine + H(+)</text>
        <dbReference type="Rhea" id="RHEA:15197"/>
        <dbReference type="Rhea" id="RHEA-COMP:12418"/>
        <dbReference type="Rhea" id="RHEA-COMP:12419"/>
        <dbReference type="ChEBI" id="CHEBI:15378"/>
        <dbReference type="ChEBI" id="CHEBI:57856"/>
        <dbReference type="ChEBI" id="CHEBI:59789"/>
        <dbReference type="ChEBI" id="CHEBI:90615"/>
        <dbReference type="ChEBI" id="CHEBI:90616"/>
        <dbReference type="EC" id="2.1.1.72"/>
    </reaction>
</comment>
<dbReference type="GO" id="GO:0008170">
    <property type="term" value="F:N-methyltransferase activity"/>
    <property type="evidence" value="ECO:0007669"/>
    <property type="project" value="InterPro"/>
</dbReference>
<evidence type="ECO:0000259" key="6">
    <source>
        <dbReference type="Pfam" id="PF01555"/>
    </source>
</evidence>
<evidence type="ECO:0000256" key="1">
    <source>
        <dbReference type="ARBA" id="ARBA00006594"/>
    </source>
</evidence>
<evidence type="ECO:0000256" key="5">
    <source>
        <dbReference type="RuleBase" id="RU362026"/>
    </source>
</evidence>
<dbReference type="InterPro" id="IPR002941">
    <property type="entry name" value="DNA_methylase_N4/N6"/>
</dbReference>
<dbReference type="InterPro" id="IPR001091">
    <property type="entry name" value="RM_Methyltransferase"/>
</dbReference>
<feature type="domain" description="DNA methylase N-4/N-6" evidence="6">
    <location>
        <begin position="61"/>
        <end position="410"/>
    </location>
</feature>
<accession>A0A0D6QBQ0</accession>
<evidence type="ECO:0000256" key="2">
    <source>
        <dbReference type="ARBA" id="ARBA00022603"/>
    </source>
</evidence>
<dbReference type="EMBL" id="BANJ01000072">
    <property type="protein sequence ID" value="GAO00943.1"/>
    <property type="molecule type" value="Genomic_DNA"/>
</dbReference>
<dbReference type="AlphaFoldDB" id="A0A0D6QBQ0"/>
<dbReference type="InterPro" id="IPR002052">
    <property type="entry name" value="DNA_methylase_N6_adenine_CS"/>
</dbReference>
<dbReference type="Pfam" id="PF01555">
    <property type="entry name" value="N6_N4_Mtase"/>
    <property type="match status" value="1"/>
</dbReference>
<proteinExistence type="inferred from homology"/>
<keyword evidence="3 7" id="KW-0808">Transferase</keyword>
<evidence type="ECO:0000313" key="7">
    <source>
        <dbReference type="EMBL" id="GAO00943.1"/>
    </source>
</evidence>
<dbReference type="SUPFAM" id="SSF53335">
    <property type="entry name" value="S-adenosyl-L-methionine-dependent methyltransferases"/>
    <property type="match status" value="1"/>
</dbReference>
<evidence type="ECO:0000256" key="3">
    <source>
        <dbReference type="ARBA" id="ARBA00022679"/>
    </source>
</evidence>
<keyword evidence="2 7" id="KW-0489">Methyltransferase</keyword>
<evidence type="ECO:0000313" key="8">
    <source>
        <dbReference type="Proteomes" id="UP000032683"/>
    </source>
</evidence>
<name>A0A0D6QBQ0_KOMXY</name>
<organism evidence="7 8">
    <name type="scientific">Komagataeibacter xylinus NBRC 13693</name>
    <dbReference type="NCBI Taxonomy" id="1234668"/>
    <lineage>
        <taxon>Bacteria</taxon>
        <taxon>Pseudomonadati</taxon>
        <taxon>Pseudomonadota</taxon>
        <taxon>Alphaproteobacteria</taxon>
        <taxon>Acetobacterales</taxon>
        <taxon>Acetobacteraceae</taxon>
        <taxon>Komagataeibacter</taxon>
    </lineage>
</organism>
<dbReference type="InterPro" id="IPR029063">
    <property type="entry name" value="SAM-dependent_MTases_sf"/>
</dbReference>
<reference evidence="7 8" key="1">
    <citation type="submission" date="2012-11" db="EMBL/GenBank/DDBJ databases">
        <title>Whole genome sequence of Gluconacetobacter xylinus NBRC 13693.</title>
        <authorList>
            <person name="Azuma Y."/>
            <person name="Higashiura N."/>
            <person name="Hirakawa H."/>
            <person name="Matsushita K."/>
        </authorList>
    </citation>
    <scope>NUCLEOTIDE SEQUENCE [LARGE SCALE GENOMIC DNA]</scope>
    <source>
        <strain evidence="7 8">NBRC 13693</strain>
    </source>
</reference>
<dbReference type="GO" id="GO:0003677">
    <property type="term" value="F:DNA binding"/>
    <property type="evidence" value="ECO:0007669"/>
    <property type="project" value="InterPro"/>
</dbReference>
<protein>
    <recommendedName>
        <fullName evidence="5">Methyltransferase</fullName>
        <ecNumber evidence="5">2.1.1.-</ecNumber>
    </recommendedName>
</protein>
<comment type="similarity">
    <text evidence="1 5">Belongs to the N(4)/N(6)-methyltransferase family.</text>
</comment>
<evidence type="ECO:0000256" key="4">
    <source>
        <dbReference type="ARBA" id="ARBA00047942"/>
    </source>
</evidence>
<comment type="caution">
    <text evidence="7">The sequence shown here is derived from an EMBL/GenBank/DDBJ whole genome shotgun (WGS) entry which is preliminary data.</text>
</comment>
<dbReference type="RefSeq" id="WP_048857108.1">
    <property type="nucleotide sequence ID" value="NZ_BANJ01000072.1"/>
</dbReference>
<dbReference type="Gene3D" id="3.40.50.150">
    <property type="entry name" value="Vaccinia Virus protein VP39"/>
    <property type="match status" value="1"/>
</dbReference>
<dbReference type="EC" id="2.1.1.-" evidence="5"/>
<dbReference type="GO" id="GO:0032259">
    <property type="term" value="P:methylation"/>
    <property type="evidence" value="ECO:0007669"/>
    <property type="project" value="UniProtKB-KW"/>
</dbReference>
<dbReference type="Proteomes" id="UP000032683">
    <property type="component" value="Unassembled WGS sequence"/>
</dbReference>
<dbReference type="PRINTS" id="PR00508">
    <property type="entry name" value="S21N4MTFRASE"/>
</dbReference>
<sequence length="459" mass="50774">MATLEWEGKHAVTVYLERMRRGVLQVDPALSRGAAQGGDRIILGDNLAALDALVPDHAGRVDMVLTDPPYNTGRRDWLYDDSASTPAGLHWLDSALGPTVARALSRQDRWLCLMYPRLLYLRRLMAEHGVIACCIDDREYPRLRLLMEEVFGAENFLATFVWVNTGNIDNHSRIKTNHEYVVVFARDARRFVPGRVLAPQVGARSKLRRPVIRNTIVKNGPRNPVRDLVLPAGFPASFDHGVIPVPVDPAFWPRFTAPMEVRAGRLVHPVTLRSGWSSRRQCAAFIAAGFKDITDRQGLKTRFYLTASGAVFMEKDRQDQPSHILTVLQGMGTVQQASAALARCGVRFDYPKPLPLVTYLLRALCPDPGAVVLDAFGGSGTTAQAVMDLNAADGGTRRFVVMEMDERIATTVTQPRLAHVQARHARAGTGFRFCRVVMPPSAQDAEMAIPVGHEAAREN</sequence>
<dbReference type="GO" id="GO:0009007">
    <property type="term" value="F:site-specific DNA-methyltransferase (adenine-specific) activity"/>
    <property type="evidence" value="ECO:0007669"/>
    <property type="project" value="UniProtKB-EC"/>
</dbReference>
<gene>
    <name evidence="7" type="ORF">Gxy13693_072_015</name>
</gene>
<dbReference type="PROSITE" id="PS00092">
    <property type="entry name" value="N6_MTASE"/>
    <property type="match status" value="1"/>
</dbReference>